<dbReference type="Proteomes" id="UP000747542">
    <property type="component" value="Unassembled WGS sequence"/>
</dbReference>
<keyword evidence="3" id="KW-1185">Reference proteome</keyword>
<dbReference type="PANTHER" id="PTHR46954:SF1">
    <property type="entry name" value="C2H2-TYPE DOMAIN-CONTAINING PROTEIN"/>
    <property type="match status" value="1"/>
</dbReference>
<evidence type="ECO:0000313" key="2">
    <source>
        <dbReference type="EMBL" id="KAG7170140.1"/>
    </source>
</evidence>
<dbReference type="AlphaFoldDB" id="A0A8J5MZW0"/>
<protein>
    <submittedName>
        <fullName evidence="1">Uncharacterized protein</fullName>
    </submittedName>
</protein>
<comment type="caution">
    <text evidence="1">The sequence shown here is derived from an EMBL/GenBank/DDBJ whole genome shotgun (WGS) entry which is preliminary data.</text>
</comment>
<organism evidence="1 3">
    <name type="scientific">Homarus americanus</name>
    <name type="common">American lobster</name>
    <dbReference type="NCBI Taxonomy" id="6706"/>
    <lineage>
        <taxon>Eukaryota</taxon>
        <taxon>Metazoa</taxon>
        <taxon>Ecdysozoa</taxon>
        <taxon>Arthropoda</taxon>
        <taxon>Crustacea</taxon>
        <taxon>Multicrustacea</taxon>
        <taxon>Malacostraca</taxon>
        <taxon>Eumalacostraca</taxon>
        <taxon>Eucarida</taxon>
        <taxon>Decapoda</taxon>
        <taxon>Pleocyemata</taxon>
        <taxon>Astacidea</taxon>
        <taxon>Nephropoidea</taxon>
        <taxon>Nephropidae</taxon>
        <taxon>Homarus</taxon>
    </lineage>
</organism>
<proteinExistence type="predicted"/>
<reference evidence="1" key="1">
    <citation type="journal article" date="2021" name="Sci. Adv.">
        <title>The American lobster genome reveals insights on longevity, neural, and immune adaptations.</title>
        <authorList>
            <person name="Polinski J.M."/>
            <person name="Zimin A.V."/>
            <person name="Clark K.F."/>
            <person name="Kohn A.B."/>
            <person name="Sadowski N."/>
            <person name="Timp W."/>
            <person name="Ptitsyn A."/>
            <person name="Khanna P."/>
            <person name="Romanova D.Y."/>
            <person name="Williams P."/>
            <person name="Greenwood S.J."/>
            <person name="Moroz L.L."/>
            <person name="Walt D.R."/>
            <person name="Bodnar A.G."/>
        </authorList>
    </citation>
    <scope>NUCLEOTIDE SEQUENCE</scope>
    <source>
        <strain evidence="1">GMGI-L3</strain>
    </source>
</reference>
<gene>
    <name evidence="1" type="ORF">Hamer_G012380</name>
    <name evidence="2" type="ORF">Hamer_G012382</name>
</gene>
<dbReference type="PANTHER" id="PTHR46954">
    <property type="entry name" value="C2H2-TYPE DOMAIN-CONTAINING PROTEIN"/>
    <property type="match status" value="1"/>
</dbReference>
<sequence>MAPRCHDLAGVILPQDHFGSHLNFNGENVDEELDEQNFAHAGKIPADILSATVTGGYRTAAEYVDPQEKNEPETLEKSPPW</sequence>
<evidence type="ECO:0000313" key="3">
    <source>
        <dbReference type="Proteomes" id="UP000747542"/>
    </source>
</evidence>
<name>A0A8J5MZW0_HOMAM</name>
<dbReference type="EMBL" id="JAHLQT010014894">
    <property type="protein sequence ID" value="KAG7170140.1"/>
    <property type="molecule type" value="Genomic_DNA"/>
</dbReference>
<dbReference type="EMBL" id="JAHLQT010014894">
    <property type="protein sequence ID" value="KAG7170138.1"/>
    <property type="molecule type" value="Genomic_DNA"/>
</dbReference>
<evidence type="ECO:0000313" key="1">
    <source>
        <dbReference type="EMBL" id="KAG7170138.1"/>
    </source>
</evidence>
<accession>A0A8J5MZW0</accession>